<keyword evidence="3" id="KW-1185">Reference proteome</keyword>
<dbReference type="Pfam" id="PF07969">
    <property type="entry name" value="Amidohydro_3"/>
    <property type="match status" value="1"/>
</dbReference>
<evidence type="ECO:0000259" key="1">
    <source>
        <dbReference type="Pfam" id="PF07969"/>
    </source>
</evidence>
<comment type="caution">
    <text evidence="2">The sequence shown here is derived from an EMBL/GenBank/DDBJ whole genome shotgun (WGS) entry which is preliminary data.</text>
</comment>
<feature type="domain" description="Amidohydrolase 3" evidence="1">
    <location>
        <begin position="45"/>
        <end position="539"/>
    </location>
</feature>
<dbReference type="RefSeq" id="WP_147703960.1">
    <property type="nucleotide sequence ID" value="NZ_VDUY01000003.1"/>
</dbReference>
<evidence type="ECO:0000313" key="3">
    <source>
        <dbReference type="Proteomes" id="UP000321548"/>
    </source>
</evidence>
<dbReference type="OrthoDB" id="9782972at2"/>
<dbReference type="EMBL" id="VDUY01000003">
    <property type="protein sequence ID" value="TXL66046.1"/>
    <property type="molecule type" value="Genomic_DNA"/>
</dbReference>
<dbReference type="PANTHER" id="PTHR11647">
    <property type="entry name" value="HYDRANTOINASE/DIHYDROPYRIMIDINASE FAMILY MEMBER"/>
    <property type="match status" value="1"/>
</dbReference>
<dbReference type="GO" id="GO:0016812">
    <property type="term" value="F:hydrolase activity, acting on carbon-nitrogen (but not peptide) bonds, in cyclic amides"/>
    <property type="evidence" value="ECO:0007669"/>
    <property type="project" value="TreeGrafter"/>
</dbReference>
<gene>
    <name evidence="2" type="ORF">FHP08_08190</name>
</gene>
<protein>
    <submittedName>
        <fullName evidence="2">Amidohydrolase family protein</fullName>
    </submittedName>
</protein>
<dbReference type="InterPro" id="IPR011059">
    <property type="entry name" value="Metal-dep_hydrolase_composite"/>
</dbReference>
<name>A0A5C8NXY4_9BURK</name>
<dbReference type="InterPro" id="IPR032466">
    <property type="entry name" value="Metal_Hydrolase"/>
</dbReference>
<proteinExistence type="predicted"/>
<dbReference type="SUPFAM" id="SSF51338">
    <property type="entry name" value="Composite domain of metallo-dependent hydrolases"/>
    <property type="match status" value="1"/>
</dbReference>
<dbReference type="PANTHER" id="PTHR11647:SF1">
    <property type="entry name" value="COLLAPSIN RESPONSE MEDIATOR PROTEIN"/>
    <property type="match status" value="1"/>
</dbReference>
<dbReference type="AlphaFoldDB" id="A0A5C8NXY4"/>
<keyword evidence="2" id="KW-0378">Hydrolase</keyword>
<accession>A0A5C8NXY4</accession>
<sequence>MNDLLIRGAMVYDGTGAPGRLADVSVKDGRVAAIDEPGQGGAARDTIDAAGLALMPGIVDNHTHYDAQVTWDPLCTPSPALGVTTAVIGNCGFTIAPCRPGDRELIMRNLTQVEGMSLDVLRQGIAWQFETIPEYLDFLDRRGSLVNLAAFVGHSSLRTFVMGEDAPRRAATPDEIARMRELVIEGMKAGAIGFATSTSPAHNGEGGLPMPSRLATDDELHALVTSLKEVGHGLFMLTKGGHTKIDFLEKLAADSGRPVVVAALLHNSTNPTAVFADLDAIEAARQRGRRMIGAISPCPLTNDFTMHSPYPVEGLVSWKPALSLEGEAFKAKLSEKAFRDAVRAEIASPAVFRLFNGEWHKVQVVEVKQEQNRHFEHRTIAELAAEAGADPLDFMLDLALSEDLDTVFSAVLLNSDEEAVGRMLRHPASLVSLSDAGAHLTFFNDAGFGLHLLGHWVRERGVLSLPEAVRKLTSEPADLYGIQGRGRIAPGAWADLLLFDPATVNRGPKQRVFDLPGGSARLTTPAIGVHGVWVNGVRVTGAEGLEPAVLAAGEAALEQPAGSGHVPEPGKLPGRLLRDFAA</sequence>
<dbReference type="InterPro" id="IPR050378">
    <property type="entry name" value="Metallo-dep_Hydrolases_sf"/>
</dbReference>
<evidence type="ECO:0000313" key="2">
    <source>
        <dbReference type="EMBL" id="TXL66046.1"/>
    </source>
</evidence>
<dbReference type="Proteomes" id="UP000321548">
    <property type="component" value="Unassembled WGS sequence"/>
</dbReference>
<reference evidence="2 3" key="1">
    <citation type="submission" date="2019-06" db="EMBL/GenBank/DDBJ databases">
        <title>Quisquiliibacterium sp. nov., isolated from a maize field.</title>
        <authorList>
            <person name="Lin S.-Y."/>
            <person name="Tsai C.-F."/>
            <person name="Young C.-C."/>
        </authorList>
    </citation>
    <scope>NUCLEOTIDE SEQUENCE [LARGE SCALE GENOMIC DNA]</scope>
    <source>
        <strain evidence="2 3">CC-CFT501</strain>
    </source>
</reference>
<dbReference type="InterPro" id="IPR013108">
    <property type="entry name" value="Amidohydro_3"/>
</dbReference>
<dbReference type="Gene3D" id="2.30.40.10">
    <property type="entry name" value="Urease, subunit C, domain 1"/>
    <property type="match status" value="1"/>
</dbReference>
<dbReference type="Gene3D" id="3.20.20.140">
    <property type="entry name" value="Metal-dependent hydrolases"/>
    <property type="match status" value="2"/>
</dbReference>
<dbReference type="GO" id="GO:0005829">
    <property type="term" value="C:cytosol"/>
    <property type="evidence" value="ECO:0007669"/>
    <property type="project" value="TreeGrafter"/>
</dbReference>
<dbReference type="SUPFAM" id="SSF51556">
    <property type="entry name" value="Metallo-dependent hydrolases"/>
    <property type="match status" value="1"/>
</dbReference>
<organism evidence="2 3">
    <name type="scientific">Zeimonas arvi</name>
    <dbReference type="NCBI Taxonomy" id="2498847"/>
    <lineage>
        <taxon>Bacteria</taxon>
        <taxon>Pseudomonadati</taxon>
        <taxon>Pseudomonadota</taxon>
        <taxon>Betaproteobacteria</taxon>
        <taxon>Burkholderiales</taxon>
        <taxon>Burkholderiaceae</taxon>
        <taxon>Zeimonas</taxon>
    </lineage>
</organism>